<feature type="non-terminal residue" evidence="1">
    <location>
        <position position="1"/>
    </location>
</feature>
<sequence length="48" mass="5484">AATANNWSATRKLAIAKVYIHNNAEDWLKGTEEEIQQYDTGDNDNQFK</sequence>
<proteinExistence type="predicted"/>
<gene>
    <name evidence="1" type="ORF">RPERSI_LOCUS9909</name>
</gene>
<evidence type="ECO:0000313" key="2">
    <source>
        <dbReference type="Proteomes" id="UP000789920"/>
    </source>
</evidence>
<feature type="non-terminal residue" evidence="1">
    <location>
        <position position="48"/>
    </location>
</feature>
<accession>A0ACA9PG93</accession>
<name>A0ACA9PG93_9GLOM</name>
<comment type="caution">
    <text evidence="1">The sequence shown here is derived from an EMBL/GenBank/DDBJ whole genome shotgun (WGS) entry which is preliminary data.</text>
</comment>
<protein>
    <submittedName>
        <fullName evidence="1">28679_t:CDS:1</fullName>
    </submittedName>
</protein>
<keyword evidence="2" id="KW-1185">Reference proteome</keyword>
<dbReference type="EMBL" id="CAJVQC010019124">
    <property type="protein sequence ID" value="CAG8698634.1"/>
    <property type="molecule type" value="Genomic_DNA"/>
</dbReference>
<organism evidence="1 2">
    <name type="scientific">Racocetra persica</name>
    <dbReference type="NCBI Taxonomy" id="160502"/>
    <lineage>
        <taxon>Eukaryota</taxon>
        <taxon>Fungi</taxon>
        <taxon>Fungi incertae sedis</taxon>
        <taxon>Mucoromycota</taxon>
        <taxon>Glomeromycotina</taxon>
        <taxon>Glomeromycetes</taxon>
        <taxon>Diversisporales</taxon>
        <taxon>Gigasporaceae</taxon>
        <taxon>Racocetra</taxon>
    </lineage>
</organism>
<evidence type="ECO:0000313" key="1">
    <source>
        <dbReference type="EMBL" id="CAG8698634.1"/>
    </source>
</evidence>
<dbReference type="Proteomes" id="UP000789920">
    <property type="component" value="Unassembled WGS sequence"/>
</dbReference>
<reference evidence="1" key="1">
    <citation type="submission" date="2021-06" db="EMBL/GenBank/DDBJ databases">
        <authorList>
            <person name="Kallberg Y."/>
            <person name="Tangrot J."/>
            <person name="Rosling A."/>
        </authorList>
    </citation>
    <scope>NUCLEOTIDE SEQUENCE</scope>
    <source>
        <strain evidence="1">MA461A</strain>
    </source>
</reference>